<dbReference type="InterPro" id="IPR013783">
    <property type="entry name" value="Ig-like_fold"/>
</dbReference>
<dbReference type="Pfam" id="PF17963">
    <property type="entry name" value="Big_9"/>
    <property type="match status" value="2"/>
</dbReference>
<evidence type="ECO:0000313" key="1">
    <source>
        <dbReference type="EMBL" id="ETR64893.1"/>
    </source>
</evidence>
<evidence type="ECO:0000313" key="2">
    <source>
        <dbReference type="Proteomes" id="UP000189670"/>
    </source>
</evidence>
<organism evidence="1 2">
    <name type="scientific">Candidatus Magnetoglobus multicellularis str. Araruama</name>
    <dbReference type="NCBI Taxonomy" id="890399"/>
    <lineage>
        <taxon>Bacteria</taxon>
        <taxon>Pseudomonadati</taxon>
        <taxon>Thermodesulfobacteriota</taxon>
        <taxon>Desulfobacteria</taxon>
        <taxon>Desulfobacterales</taxon>
        <taxon>Desulfobacteraceae</taxon>
        <taxon>Candidatus Magnetoglobus</taxon>
    </lineage>
</organism>
<dbReference type="EMBL" id="ATBP01003488">
    <property type="protein sequence ID" value="ETR64893.1"/>
    <property type="molecule type" value="Genomic_DNA"/>
</dbReference>
<sequence>FILQVREINDPPEISKISNQKMDEDTTLQIPFSIKDDDTPMNKLTVSATSSDPDIIQDKQLILSGNDINRSITIMPVENASGKVNITIIVNDGDKTVQQVFDILIKEINDPPVVSEFPGTISTNEDTPVTIHFIIEDDQTEPSGLLIISTSTNTQLIPNKNISVSGSGINHSINLTPNENMFGQADITLQVSDGIEITSKSLSLT</sequence>
<proteinExistence type="predicted"/>
<protein>
    <recommendedName>
        <fullName evidence="3">Cadherin domain-containing protein</fullName>
    </recommendedName>
</protein>
<dbReference type="Gene3D" id="2.60.40.10">
    <property type="entry name" value="Immunoglobulins"/>
    <property type="match status" value="1"/>
</dbReference>
<name>A0A1V1NQR1_9BACT</name>
<dbReference type="Proteomes" id="UP000189670">
    <property type="component" value="Unassembled WGS sequence"/>
</dbReference>
<feature type="non-terminal residue" evidence="1">
    <location>
        <position position="1"/>
    </location>
</feature>
<dbReference type="AlphaFoldDB" id="A0A1V1NQR1"/>
<feature type="non-terminal residue" evidence="1">
    <location>
        <position position="205"/>
    </location>
</feature>
<reference evidence="2" key="1">
    <citation type="submission" date="2012-11" db="EMBL/GenBank/DDBJ databases">
        <authorList>
            <person name="Lucero-Rivera Y.E."/>
            <person name="Tovar-Ramirez D."/>
        </authorList>
    </citation>
    <scope>NUCLEOTIDE SEQUENCE [LARGE SCALE GENOMIC DNA]</scope>
    <source>
        <strain evidence="2">Araruama</strain>
    </source>
</reference>
<accession>A0A1V1NQR1</accession>
<comment type="caution">
    <text evidence="1">The sequence shown here is derived from an EMBL/GenBank/DDBJ whole genome shotgun (WGS) entry which is preliminary data.</text>
</comment>
<gene>
    <name evidence="1" type="ORF">OMM_15170</name>
</gene>
<evidence type="ECO:0008006" key="3">
    <source>
        <dbReference type="Google" id="ProtNLM"/>
    </source>
</evidence>